<evidence type="ECO:0000256" key="11">
    <source>
        <dbReference type="ARBA" id="ARBA00048366"/>
    </source>
</evidence>
<accession>A0ABN2MWA8</accession>
<dbReference type="NCBIfam" id="TIGR00057">
    <property type="entry name" value="L-threonylcarbamoyladenylate synthase"/>
    <property type="match status" value="1"/>
</dbReference>
<evidence type="ECO:0000256" key="10">
    <source>
        <dbReference type="ARBA" id="ARBA00029774"/>
    </source>
</evidence>
<evidence type="ECO:0000256" key="12">
    <source>
        <dbReference type="SAM" id="MobiDB-lite"/>
    </source>
</evidence>
<comment type="catalytic activity">
    <reaction evidence="11">
        <text>L-threonine + hydrogencarbonate + ATP = L-threonylcarbamoyladenylate + diphosphate + H2O</text>
        <dbReference type="Rhea" id="RHEA:36407"/>
        <dbReference type="ChEBI" id="CHEBI:15377"/>
        <dbReference type="ChEBI" id="CHEBI:17544"/>
        <dbReference type="ChEBI" id="CHEBI:30616"/>
        <dbReference type="ChEBI" id="CHEBI:33019"/>
        <dbReference type="ChEBI" id="CHEBI:57926"/>
        <dbReference type="ChEBI" id="CHEBI:73682"/>
        <dbReference type="EC" id="2.7.7.87"/>
    </reaction>
</comment>
<keyword evidence="6" id="KW-0819">tRNA processing</keyword>
<dbReference type="PANTHER" id="PTHR17490:SF16">
    <property type="entry name" value="THREONYLCARBAMOYL-AMP SYNTHASE"/>
    <property type="match status" value="1"/>
</dbReference>
<evidence type="ECO:0000313" key="14">
    <source>
        <dbReference type="EMBL" id="GAA1841449.1"/>
    </source>
</evidence>
<dbReference type="InterPro" id="IPR010923">
    <property type="entry name" value="T(6)A37_SUA5"/>
</dbReference>
<comment type="similarity">
    <text evidence="2">Belongs to the SUA5 family.</text>
</comment>
<proteinExistence type="inferred from homology"/>
<evidence type="ECO:0000259" key="13">
    <source>
        <dbReference type="PROSITE" id="PS51163"/>
    </source>
</evidence>
<feature type="domain" description="YrdC-like" evidence="13">
    <location>
        <begin position="14"/>
        <end position="214"/>
    </location>
</feature>
<reference evidence="14 15" key="1">
    <citation type="journal article" date="2019" name="Int. J. Syst. Evol. Microbiol.">
        <title>The Global Catalogue of Microorganisms (GCM) 10K type strain sequencing project: providing services to taxonomists for standard genome sequencing and annotation.</title>
        <authorList>
            <consortium name="The Broad Institute Genomics Platform"/>
            <consortium name="The Broad Institute Genome Sequencing Center for Infectious Disease"/>
            <person name="Wu L."/>
            <person name="Ma J."/>
        </authorList>
    </citation>
    <scope>NUCLEOTIDE SEQUENCE [LARGE SCALE GENOMIC DNA]</scope>
    <source>
        <strain evidence="14 15">JCM 14323</strain>
    </source>
</reference>
<dbReference type="Gene3D" id="3.90.870.10">
    <property type="entry name" value="DHBP synthase"/>
    <property type="match status" value="1"/>
</dbReference>
<dbReference type="PIRSF" id="PIRSF004930">
    <property type="entry name" value="Tln_factor_SUA5"/>
    <property type="match status" value="1"/>
</dbReference>
<dbReference type="Pfam" id="PF01300">
    <property type="entry name" value="Sua5_yciO_yrdC"/>
    <property type="match status" value="1"/>
</dbReference>
<dbReference type="EMBL" id="BAAANK010000008">
    <property type="protein sequence ID" value="GAA1841449.1"/>
    <property type="molecule type" value="Genomic_DNA"/>
</dbReference>
<evidence type="ECO:0000256" key="3">
    <source>
        <dbReference type="ARBA" id="ARBA00012584"/>
    </source>
</evidence>
<feature type="region of interest" description="Disordered" evidence="12">
    <location>
        <begin position="230"/>
        <end position="274"/>
    </location>
</feature>
<keyword evidence="4" id="KW-0963">Cytoplasm</keyword>
<keyword evidence="5" id="KW-0808">Transferase</keyword>
<comment type="caution">
    <text evidence="14">The sequence shown here is derived from an EMBL/GenBank/DDBJ whole genome shotgun (WGS) entry which is preliminary data.</text>
</comment>
<protein>
    <recommendedName>
        <fullName evidence="10">L-threonylcarbamoyladenylate synthase</fullName>
        <ecNumber evidence="3">2.7.7.87</ecNumber>
    </recommendedName>
    <alternativeName>
        <fullName evidence="10">L-threonylcarbamoyladenylate synthase</fullName>
    </alternativeName>
</protein>
<keyword evidence="9" id="KW-0067">ATP-binding</keyword>
<comment type="subcellular location">
    <subcellularLocation>
        <location evidence="1">Cytoplasm</location>
    </subcellularLocation>
</comment>
<dbReference type="PROSITE" id="PS51163">
    <property type="entry name" value="YRDC"/>
    <property type="match status" value="1"/>
</dbReference>
<dbReference type="EC" id="2.7.7.87" evidence="3"/>
<evidence type="ECO:0000256" key="5">
    <source>
        <dbReference type="ARBA" id="ARBA00022679"/>
    </source>
</evidence>
<evidence type="ECO:0000256" key="4">
    <source>
        <dbReference type="ARBA" id="ARBA00022490"/>
    </source>
</evidence>
<dbReference type="InterPro" id="IPR006070">
    <property type="entry name" value="Sua5-like_dom"/>
</dbReference>
<dbReference type="RefSeq" id="WP_157426647.1">
    <property type="nucleotide sequence ID" value="NZ_BAAANK010000008.1"/>
</dbReference>
<sequence>MTAIYDCSVESQLLTGMRLARAAIGRGQLVVLPTDTVYGLAADAFDPAAVGRLLAAKGRERTSPPPVLIPGIPTLDALAREIPEPVRRLVGEFWPGGLTVILHAQPSLTWDLGETRGTVALRMPDNRVALELLSETGPLAVSSANLSGRPSATTAAEASDMLGDAVTVFLDGGPAGSDYDAIGERPGDTSSTIVDATGLSESGGVLRIVRAGVISRERIAAVVGEELLAPAASAASEPEPRTDPEPAASASPAVEPAASAEPAASGDATGTAAS</sequence>
<keyword evidence="7" id="KW-0548">Nucleotidyltransferase</keyword>
<dbReference type="InterPro" id="IPR017945">
    <property type="entry name" value="DHBP_synth_RibB-like_a/b_dom"/>
</dbReference>
<evidence type="ECO:0000256" key="1">
    <source>
        <dbReference type="ARBA" id="ARBA00004496"/>
    </source>
</evidence>
<feature type="compositionally biased region" description="Low complexity" evidence="12">
    <location>
        <begin position="245"/>
        <end position="274"/>
    </location>
</feature>
<keyword evidence="15" id="KW-1185">Reference proteome</keyword>
<dbReference type="PANTHER" id="PTHR17490">
    <property type="entry name" value="SUA5"/>
    <property type="match status" value="1"/>
</dbReference>
<evidence type="ECO:0000256" key="7">
    <source>
        <dbReference type="ARBA" id="ARBA00022695"/>
    </source>
</evidence>
<evidence type="ECO:0000256" key="8">
    <source>
        <dbReference type="ARBA" id="ARBA00022741"/>
    </source>
</evidence>
<dbReference type="Proteomes" id="UP001501746">
    <property type="component" value="Unassembled WGS sequence"/>
</dbReference>
<name>A0ABN2MWA8_9MICO</name>
<gene>
    <name evidence="14" type="ORF">GCM10009750_29630</name>
</gene>
<keyword evidence="8" id="KW-0547">Nucleotide-binding</keyword>
<dbReference type="InterPro" id="IPR050156">
    <property type="entry name" value="TC-AMP_synthase_SUA5"/>
</dbReference>
<evidence type="ECO:0000256" key="6">
    <source>
        <dbReference type="ARBA" id="ARBA00022694"/>
    </source>
</evidence>
<evidence type="ECO:0000256" key="9">
    <source>
        <dbReference type="ARBA" id="ARBA00022840"/>
    </source>
</evidence>
<evidence type="ECO:0000256" key="2">
    <source>
        <dbReference type="ARBA" id="ARBA00007663"/>
    </source>
</evidence>
<evidence type="ECO:0000313" key="15">
    <source>
        <dbReference type="Proteomes" id="UP001501746"/>
    </source>
</evidence>
<dbReference type="SUPFAM" id="SSF55821">
    <property type="entry name" value="YrdC/RibB"/>
    <property type="match status" value="1"/>
</dbReference>
<organism evidence="14 15">
    <name type="scientific">Agromyces salentinus</name>
    <dbReference type="NCBI Taxonomy" id="269421"/>
    <lineage>
        <taxon>Bacteria</taxon>
        <taxon>Bacillati</taxon>
        <taxon>Actinomycetota</taxon>
        <taxon>Actinomycetes</taxon>
        <taxon>Micrococcales</taxon>
        <taxon>Microbacteriaceae</taxon>
        <taxon>Agromyces</taxon>
    </lineage>
</organism>